<reference evidence="2" key="1">
    <citation type="submission" date="2023-10" db="EMBL/GenBank/DDBJ databases">
        <authorList>
            <person name="Chen Y."/>
            <person name="Shah S."/>
            <person name="Dougan E. K."/>
            <person name="Thang M."/>
            <person name="Chan C."/>
        </authorList>
    </citation>
    <scope>NUCLEOTIDE SEQUENCE [LARGE SCALE GENOMIC DNA]</scope>
</reference>
<feature type="transmembrane region" description="Helical" evidence="1">
    <location>
        <begin position="274"/>
        <end position="294"/>
    </location>
</feature>
<protein>
    <recommendedName>
        <fullName evidence="4">Glycerophosphocholine acyltransferase 1</fullName>
    </recommendedName>
</protein>
<feature type="transmembrane region" description="Helical" evidence="1">
    <location>
        <begin position="62"/>
        <end position="87"/>
    </location>
</feature>
<comment type="caution">
    <text evidence="2">The sequence shown here is derived from an EMBL/GenBank/DDBJ whole genome shotgun (WGS) entry which is preliminary data.</text>
</comment>
<evidence type="ECO:0008006" key="4">
    <source>
        <dbReference type="Google" id="ProtNLM"/>
    </source>
</evidence>
<evidence type="ECO:0000313" key="2">
    <source>
        <dbReference type="EMBL" id="CAK0834411.1"/>
    </source>
</evidence>
<feature type="transmembrane region" description="Helical" evidence="1">
    <location>
        <begin position="247"/>
        <end position="268"/>
    </location>
</feature>
<dbReference type="EMBL" id="CAUYUJ010012669">
    <property type="protein sequence ID" value="CAK0834411.1"/>
    <property type="molecule type" value="Genomic_DNA"/>
</dbReference>
<accession>A0ABN9SR90</accession>
<evidence type="ECO:0000256" key="1">
    <source>
        <dbReference type="SAM" id="Phobius"/>
    </source>
</evidence>
<feature type="transmembrane region" description="Helical" evidence="1">
    <location>
        <begin position="108"/>
        <end position="133"/>
    </location>
</feature>
<gene>
    <name evidence="2" type="ORF">PCOR1329_LOCUS31844</name>
</gene>
<evidence type="ECO:0000313" key="3">
    <source>
        <dbReference type="Proteomes" id="UP001189429"/>
    </source>
</evidence>
<sequence>MLYGNGSRGLIYHLSQAAFGDQSLLETAESVAMSQADLCIDLRLTTDEYRAAYAEIFLEVEAWVVTVLLGVALVLVVTAMSNAIHHFTCCGRRRKFRRTRFPTSPSQWARLMITMDNLTYSNFLWFWTAFFWVGFNYYTVYGTKYYHFDPMGMVMFSWLLQVLSWSMIIASSSRNNKDQGMQANEVFFLSLTNIWRTTQMFYITAPLTVYSIVMGFSDYFKNKMLGVDISYWVGGDRGAVSKSITQWWTLLLVAGTIVTWTLFATGWVAVDVGAALIITFIGLDVMHPCAFLWLGTELEKLPTPPAKGSCPAWRRCIKRCCRLLVSSAFYRNIMRSLIFHPRTAMTIKWIGPLQHVMMPILTWFFPEMGVNQALLLLASVK</sequence>
<feature type="transmembrane region" description="Helical" evidence="1">
    <location>
        <begin position="153"/>
        <end position="171"/>
    </location>
</feature>
<organism evidence="2 3">
    <name type="scientific">Prorocentrum cordatum</name>
    <dbReference type="NCBI Taxonomy" id="2364126"/>
    <lineage>
        <taxon>Eukaryota</taxon>
        <taxon>Sar</taxon>
        <taxon>Alveolata</taxon>
        <taxon>Dinophyceae</taxon>
        <taxon>Prorocentrales</taxon>
        <taxon>Prorocentraceae</taxon>
        <taxon>Prorocentrum</taxon>
    </lineage>
</organism>
<dbReference type="Proteomes" id="UP001189429">
    <property type="component" value="Unassembled WGS sequence"/>
</dbReference>
<proteinExistence type="predicted"/>
<keyword evidence="3" id="KW-1185">Reference proteome</keyword>
<keyword evidence="1" id="KW-0472">Membrane</keyword>
<keyword evidence="1" id="KW-0812">Transmembrane</keyword>
<keyword evidence="1" id="KW-1133">Transmembrane helix</keyword>
<name>A0ABN9SR90_9DINO</name>